<feature type="domain" description="Sulfatase N-terminal" evidence="2">
    <location>
        <begin position="4"/>
        <end position="237"/>
    </location>
</feature>
<dbReference type="Pfam" id="PF00884">
    <property type="entry name" value="Sulfatase"/>
    <property type="match status" value="1"/>
</dbReference>
<dbReference type="InterPro" id="IPR000917">
    <property type="entry name" value="Sulfatase_N"/>
</dbReference>
<evidence type="ECO:0000313" key="3">
    <source>
        <dbReference type="EMBL" id="SVA43650.1"/>
    </source>
</evidence>
<comment type="similarity">
    <text evidence="1">Belongs to the sulfatase family.</text>
</comment>
<gene>
    <name evidence="3" type="ORF">METZ01_LOCUS96504</name>
</gene>
<sequence length="270" mass="30999">MQRPNILWYCTDQQRFDTIATLGNHYIQTPRLDEFVSTSVAFTHAYCQSPICTPSRASFLTSMYPSALAVNGNGIERFPSHYENRLIPHVLSQAGYDCGLVGKLHLSSAALGQEKRVNDGYRYFQYSHDHKGPNTFGHDYAEWLRQQYADPENLMQTPVKASDYRDGAHRQSFGGLREPSANQDNIPPHLHQTYWCTEKAIEFIQKNRPINQPWFLSVNPFDPHPPFDAPLSYYQRYNPLQLPGANFRSTDLSHQQKLMEAGIDFQSEPN</sequence>
<evidence type="ECO:0000259" key="2">
    <source>
        <dbReference type="Pfam" id="PF00884"/>
    </source>
</evidence>
<dbReference type="SUPFAM" id="SSF53649">
    <property type="entry name" value="Alkaline phosphatase-like"/>
    <property type="match status" value="1"/>
</dbReference>
<dbReference type="InterPro" id="IPR050738">
    <property type="entry name" value="Sulfatase"/>
</dbReference>
<evidence type="ECO:0000256" key="1">
    <source>
        <dbReference type="ARBA" id="ARBA00008779"/>
    </source>
</evidence>
<dbReference type="AlphaFoldDB" id="A0A381VTM1"/>
<dbReference type="EMBL" id="UINC01009747">
    <property type="protein sequence ID" value="SVA43650.1"/>
    <property type="molecule type" value="Genomic_DNA"/>
</dbReference>
<dbReference type="InterPro" id="IPR017850">
    <property type="entry name" value="Alkaline_phosphatase_core_sf"/>
</dbReference>
<dbReference type="Gene3D" id="3.40.720.10">
    <property type="entry name" value="Alkaline Phosphatase, subunit A"/>
    <property type="match status" value="1"/>
</dbReference>
<organism evidence="3">
    <name type="scientific">marine metagenome</name>
    <dbReference type="NCBI Taxonomy" id="408172"/>
    <lineage>
        <taxon>unclassified sequences</taxon>
        <taxon>metagenomes</taxon>
        <taxon>ecological metagenomes</taxon>
    </lineage>
</organism>
<dbReference type="PANTHER" id="PTHR42693:SF33">
    <property type="entry name" value="ARYLSULFATASE"/>
    <property type="match status" value="1"/>
</dbReference>
<name>A0A381VTM1_9ZZZZ</name>
<reference evidence="3" key="1">
    <citation type="submission" date="2018-05" db="EMBL/GenBank/DDBJ databases">
        <authorList>
            <person name="Lanie J.A."/>
            <person name="Ng W.-L."/>
            <person name="Kazmierczak K.M."/>
            <person name="Andrzejewski T.M."/>
            <person name="Davidsen T.M."/>
            <person name="Wayne K.J."/>
            <person name="Tettelin H."/>
            <person name="Glass J.I."/>
            <person name="Rusch D."/>
            <person name="Podicherti R."/>
            <person name="Tsui H.-C.T."/>
            <person name="Winkler M.E."/>
        </authorList>
    </citation>
    <scope>NUCLEOTIDE SEQUENCE</scope>
</reference>
<accession>A0A381VTM1</accession>
<proteinExistence type="inferred from homology"/>
<dbReference type="PANTHER" id="PTHR42693">
    <property type="entry name" value="ARYLSULFATASE FAMILY MEMBER"/>
    <property type="match status" value="1"/>
</dbReference>
<dbReference type="GO" id="GO:0004065">
    <property type="term" value="F:arylsulfatase activity"/>
    <property type="evidence" value="ECO:0007669"/>
    <property type="project" value="TreeGrafter"/>
</dbReference>
<feature type="non-terminal residue" evidence="3">
    <location>
        <position position="270"/>
    </location>
</feature>
<protein>
    <recommendedName>
        <fullName evidence="2">Sulfatase N-terminal domain-containing protein</fullName>
    </recommendedName>
</protein>